<dbReference type="InterPro" id="IPR036388">
    <property type="entry name" value="WH-like_DNA-bd_sf"/>
</dbReference>
<feature type="domain" description="R13L1/DRL21-like LRR repeat region" evidence="11">
    <location>
        <begin position="733"/>
        <end position="857"/>
    </location>
</feature>
<dbReference type="Pfam" id="PF00931">
    <property type="entry name" value="NB-ARC"/>
    <property type="match status" value="1"/>
</dbReference>
<evidence type="ECO:0000256" key="5">
    <source>
        <dbReference type="ARBA" id="ARBA00022840"/>
    </source>
</evidence>
<sequence length="1313" mass="149044">MPMAIFNWTVFTLDPLLYPFTFLQKNSLKTLFTTYFLANLLYQANMAAALVGGAFLSATIQTIAEKLTSSEFRGFVKNTKLNYSQLAELKTTLFALQAVLVDAEQKQFKDLPVKQWLDDLKDAIFDAEDLLDLISYHVLKSTVEKTPVDQLQNLPSTIKINSKMEKMCKRLQTFVHQKDTLGLQRTVSGGVSSRTPSSSVLNQSDVVGRNDDKDRLINMLISDRSTSRNNNLGVVAILGMGGVGKTTLAQLVYNDVKVEQHFDFKVWVCVSEDFDVVRITKSLLESVVKSTTSSASKVWESDNLDILRVELKKNSREKRFLFVLDDLWNDDYNDWLELVSPLNDGKPGSSVIITTRQQKVAEVAHTFPIHALEPLSHEDCWSLLSKHAFGSKDCDRRKYPNLEEIGRKIAKKCGGLPIAAKTLGGLMRSKVVEKEWTSILNSNIWNLRNDKVLPALHLSYQYLPSHLKRCFAYCSIFPKDYPLERKKLVLLWMAEGLLDYSQGENVVEEVGDDCFAELLSRSLIQQLSNDAHEEKFVMHDLVNDLATFVSAKSCCRLECGDIPKNVRHFSYNQEYHDIFIKFEKLYSFKCLRSFLSTYSTMYNYNYLSLKVVDDFLPSQKRLRVLSLSRYKNITKLPDSIGNLVQLRYLDISFTKIKSLPDTAYKLYNLQTLILSSCESLIELPVQIGNLVSLRHLDISGTNISELPVEIVGLENLQTLTLFIVGKRHVGLSIKELEKFPNLHRTLTIKNLDNVVDAGEAHDANLKSKEKIEDLELIWGKQSDESQKVKVVLDMLQPPINLKSLNICLYGGTSFPSWLGNPSFSNMVSLRISNCEYCVTLPPIGQLPSLKELEICGMMMLDTICSKFYYVQGEVGSNSSFQPFPSLELIKFDNMPNWNEWFPFEGIKFAFPRLKTMELRNCPELRGHLPTNLPCIEEIVIKGCSHLLEKPSTLHWLSSIKEMNINGLGEKTQLSLLDSDSLSMMQHVVIEKCAELSVVPKLILRSICLTYLRLHSLSSLTAFPSSGLPTSLQSLHIKDCENLSFLPSETWSNYTSLVSLYLWSSCDALTSFPLDGFPVLQTLDLSDCRSLDSIYILETPSPQSSSLRHLEIRSHDLIELFKVKLRMNSLTALEKLFLNQGVFSFCERVCLPPKLQSIVSFSQITTPPVTEWGLQNQTTLSELVIGNDDNIVTTLMKDLLLPISLVDLSIIDLYEMKSFDGNGLRHLSSLEYLYFWNCQQLESLPENCLPSSLKSLSFQMCEELESLPEDSLPDSLKQLTIWGCPLLEERYKRKEHWSKIAHIPVIDINEKVTI</sequence>
<feature type="domain" description="NB-ARC" evidence="8">
    <location>
        <begin position="227"/>
        <end position="393"/>
    </location>
</feature>
<dbReference type="InterPro" id="IPR058922">
    <property type="entry name" value="WHD_DRP"/>
</dbReference>
<reference evidence="13" key="1">
    <citation type="journal article" date="2018" name="Nat. Plants">
        <title>Whole-genome landscape of Medicago truncatula symbiotic genes.</title>
        <authorList>
            <person name="Pecrix Y."/>
            <person name="Staton S.E."/>
            <person name="Sallet E."/>
            <person name="Lelandais-Briere C."/>
            <person name="Moreau S."/>
            <person name="Carrere S."/>
            <person name="Blein T."/>
            <person name="Jardinaud M.F."/>
            <person name="Latrasse D."/>
            <person name="Zouine M."/>
            <person name="Zahm M."/>
            <person name="Kreplak J."/>
            <person name="Mayjonade B."/>
            <person name="Satge C."/>
            <person name="Perez M."/>
            <person name="Cauet S."/>
            <person name="Marande W."/>
            <person name="Chantry-Darmon C."/>
            <person name="Lopez-Roques C."/>
            <person name="Bouchez O."/>
            <person name="Berard A."/>
            <person name="Debelle F."/>
            <person name="Munos S."/>
            <person name="Bendahmane A."/>
            <person name="Berges H."/>
            <person name="Niebel A."/>
            <person name="Buitink J."/>
            <person name="Frugier F."/>
            <person name="Benhamed M."/>
            <person name="Crespi M."/>
            <person name="Gouzy J."/>
            <person name="Gamas P."/>
        </authorList>
    </citation>
    <scope>NUCLEOTIDE SEQUENCE [LARGE SCALE GENOMIC DNA]</scope>
    <source>
        <strain evidence="13">cv. Jemalong A17</strain>
    </source>
</reference>
<dbReference type="Gene3D" id="3.80.10.10">
    <property type="entry name" value="Ribonuclease Inhibitor"/>
    <property type="match status" value="3"/>
</dbReference>
<gene>
    <name evidence="12" type="ORF">MtrunA17_Chr3g0092261</name>
</gene>
<name>A0A396IQB8_MEDTR</name>
<dbReference type="PRINTS" id="PR00364">
    <property type="entry name" value="DISEASERSIST"/>
</dbReference>
<keyword evidence="12" id="KW-0378">Hydrolase</keyword>
<dbReference type="PANTHER" id="PTHR36766:SF51">
    <property type="entry name" value="DISEASE RESISTANCE RPP13-LIKE PROTEIN 1"/>
    <property type="match status" value="1"/>
</dbReference>
<protein>
    <submittedName>
        <fullName evidence="12">Putative P-loop containing nucleoside triphosphate hydrolase, leucine-rich repeat domain, L</fullName>
    </submittedName>
</protein>
<feature type="region of interest" description="Disordered" evidence="6">
    <location>
        <begin position="186"/>
        <end position="205"/>
    </location>
</feature>
<dbReference type="Gene3D" id="1.10.10.10">
    <property type="entry name" value="Winged helix-like DNA-binding domain superfamily/Winged helix DNA-binding domain"/>
    <property type="match status" value="1"/>
</dbReference>
<keyword evidence="7" id="KW-0472">Membrane</keyword>
<evidence type="ECO:0000259" key="11">
    <source>
        <dbReference type="Pfam" id="PF25019"/>
    </source>
</evidence>
<accession>A0A396IQB8</accession>
<dbReference type="Gene3D" id="1.20.5.4130">
    <property type="match status" value="1"/>
</dbReference>
<evidence type="ECO:0000256" key="2">
    <source>
        <dbReference type="ARBA" id="ARBA00022737"/>
    </source>
</evidence>
<keyword evidence="2" id="KW-0677">Repeat</keyword>
<keyword evidence="4" id="KW-0611">Plant defense</keyword>
<evidence type="ECO:0000259" key="8">
    <source>
        <dbReference type="Pfam" id="PF00931"/>
    </source>
</evidence>
<keyword evidence="1" id="KW-0433">Leucine-rich repeat</keyword>
<dbReference type="InterPro" id="IPR041118">
    <property type="entry name" value="Rx_N"/>
</dbReference>
<feature type="compositionally biased region" description="Low complexity" evidence="6">
    <location>
        <begin position="186"/>
        <end position="200"/>
    </location>
</feature>
<keyword evidence="7" id="KW-0812">Transmembrane</keyword>
<dbReference type="Pfam" id="PF23559">
    <property type="entry name" value="WHD_DRP"/>
    <property type="match status" value="1"/>
</dbReference>
<evidence type="ECO:0000259" key="10">
    <source>
        <dbReference type="Pfam" id="PF23559"/>
    </source>
</evidence>
<keyword evidence="5" id="KW-0067">ATP-binding</keyword>
<dbReference type="SUPFAM" id="SSF52540">
    <property type="entry name" value="P-loop containing nucleoside triphosphate hydrolases"/>
    <property type="match status" value="1"/>
</dbReference>
<dbReference type="FunFam" id="1.10.10.10:FF:000322">
    <property type="entry name" value="Probable disease resistance protein At1g63360"/>
    <property type="match status" value="1"/>
</dbReference>
<evidence type="ECO:0000256" key="1">
    <source>
        <dbReference type="ARBA" id="ARBA00022614"/>
    </source>
</evidence>
<feature type="domain" description="Disease resistance N-terminal" evidence="9">
    <location>
        <begin position="55"/>
        <end position="145"/>
    </location>
</feature>
<dbReference type="InterPro" id="IPR042197">
    <property type="entry name" value="Apaf_helical"/>
</dbReference>
<dbReference type="InterPro" id="IPR056789">
    <property type="entry name" value="LRR_R13L1-DRL21"/>
</dbReference>
<evidence type="ECO:0000256" key="7">
    <source>
        <dbReference type="SAM" id="Phobius"/>
    </source>
</evidence>
<dbReference type="Proteomes" id="UP000265566">
    <property type="component" value="Chromosome 3"/>
</dbReference>
<comment type="caution">
    <text evidence="12">The sequence shown here is derived from an EMBL/GenBank/DDBJ whole genome shotgun (WGS) entry which is preliminary data.</text>
</comment>
<dbReference type="InterPro" id="IPR003591">
    <property type="entry name" value="Leu-rich_rpt_typical-subtyp"/>
</dbReference>
<dbReference type="SMART" id="SM00369">
    <property type="entry name" value="LRR_TYP"/>
    <property type="match status" value="3"/>
</dbReference>
<dbReference type="GO" id="GO:0016787">
    <property type="term" value="F:hydrolase activity"/>
    <property type="evidence" value="ECO:0007669"/>
    <property type="project" value="UniProtKB-KW"/>
</dbReference>
<dbReference type="GO" id="GO:0043531">
    <property type="term" value="F:ADP binding"/>
    <property type="evidence" value="ECO:0007669"/>
    <property type="project" value="InterPro"/>
</dbReference>
<dbReference type="InterPro" id="IPR027417">
    <property type="entry name" value="P-loop_NTPase"/>
</dbReference>
<dbReference type="Gene3D" id="3.40.50.300">
    <property type="entry name" value="P-loop containing nucleotide triphosphate hydrolases"/>
    <property type="match status" value="1"/>
</dbReference>
<dbReference type="Pfam" id="PF25019">
    <property type="entry name" value="LRR_R13L1-DRL21"/>
    <property type="match status" value="1"/>
</dbReference>
<evidence type="ECO:0000256" key="4">
    <source>
        <dbReference type="ARBA" id="ARBA00022821"/>
    </source>
</evidence>
<dbReference type="FunFam" id="3.40.50.300:FF:001091">
    <property type="entry name" value="Probable disease resistance protein At1g61300"/>
    <property type="match status" value="1"/>
</dbReference>
<keyword evidence="7" id="KW-1133">Transmembrane helix</keyword>
<organism evidence="12 13">
    <name type="scientific">Medicago truncatula</name>
    <name type="common">Barrel medic</name>
    <name type="synonym">Medicago tribuloides</name>
    <dbReference type="NCBI Taxonomy" id="3880"/>
    <lineage>
        <taxon>Eukaryota</taxon>
        <taxon>Viridiplantae</taxon>
        <taxon>Streptophyta</taxon>
        <taxon>Embryophyta</taxon>
        <taxon>Tracheophyta</taxon>
        <taxon>Spermatophyta</taxon>
        <taxon>Magnoliopsida</taxon>
        <taxon>eudicotyledons</taxon>
        <taxon>Gunneridae</taxon>
        <taxon>Pentapetalae</taxon>
        <taxon>rosids</taxon>
        <taxon>fabids</taxon>
        <taxon>Fabales</taxon>
        <taxon>Fabaceae</taxon>
        <taxon>Papilionoideae</taxon>
        <taxon>50 kb inversion clade</taxon>
        <taxon>NPAAA clade</taxon>
        <taxon>Hologalegina</taxon>
        <taxon>IRL clade</taxon>
        <taxon>Trifolieae</taxon>
        <taxon>Medicago</taxon>
    </lineage>
</organism>
<dbReference type="Gramene" id="rna14550">
    <property type="protein sequence ID" value="RHN66544.1"/>
    <property type="gene ID" value="gene14550"/>
</dbReference>
<evidence type="ECO:0000256" key="6">
    <source>
        <dbReference type="SAM" id="MobiDB-lite"/>
    </source>
</evidence>
<dbReference type="GO" id="GO:0005524">
    <property type="term" value="F:ATP binding"/>
    <property type="evidence" value="ECO:0007669"/>
    <property type="project" value="UniProtKB-KW"/>
</dbReference>
<dbReference type="PANTHER" id="PTHR36766">
    <property type="entry name" value="PLANT BROAD-SPECTRUM MILDEW RESISTANCE PROTEIN RPW8"/>
    <property type="match status" value="1"/>
</dbReference>
<keyword evidence="3" id="KW-0547">Nucleotide-binding</keyword>
<dbReference type="InterPro" id="IPR032675">
    <property type="entry name" value="LRR_dom_sf"/>
</dbReference>
<dbReference type="Pfam" id="PF18052">
    <property type="entry name" value="Rx_N"/>
    <property type="match status" value="1"/>
</dbReference>
<proteinExistence type="predicted"/>
<dbReference type="Gene3D" id="1.10.8.430">
    <property type="entry name" value="Helical domain of apoptotic protease-activating factors"/>
    <property type="match status" value="1"/>
</dbReference>
<dbReference type="SUPFAM" id="SSF52058">
    <property type="entry name" value="L domain-like"/>
    <property type="match status" value="2"/>
</dbReference>
<dbReference type="InterPro" id="IPR002182">
    <property type="entry name" value="NB-ARC"/>
</dbReference>
<dbReference type="EMBL" id="PSQE01000003">
    <property type="protein sequence ID" value="RHN66544.1"/>
    <property type="molecule type" value="Genomic_DNA"/>
</dbReference>
<feature type="transmembrane region" description="Helical" evidence="7">
    <location>
        <begin position="6"/>
        <end position="23"/>
    </location>
</feature>
<feature type="transmembrane region" description="Helical" evidence="7">
    <location>
        <begin position="35"/>
        <end position="56"/>
    </location>
</feature>
<feature type="domain" description="Disease resistance protein winged helix" evidence="10">
    <location>
        <begin position="476"/>
        <end position="546"/>
    </location>
</feature>
<evidence type="ECO:0000313" key="13">
    <source>
        <dbReference type="Proteomes" id="UP000265566"/>
    </source>
</evidence>
<dbReference type="GO" id="GO:0006952">
    <property type="term" value="P:defense response"/>
    <property type="evidence" value="ECO:0007669"/>
    <property type="project" value="UniProtKB-KW"/>
</dbReference>
<dbReference type="GO" id="GO:0051707">
    <property type="term" value="P:response to other organism"/>
    <property type="evidence" value="ECO:0007669"/>
    <property type="project" value="UniProtKB-ARBA"/>
</dbReference>
<evidence type="ECO:0000256" key="3">
    <source>
        <dbReference type="ARBA" id="ARBA00022741"/>
    </source>
</evidence>
<evidence type="ECO:0000313" key="12">
    <source>
        <dbReference type="EMBL" id="RHN66544.1"/>
    </source>
</evidence>
<evidence type="ECO:0000259" key="9">
    <source>
        <dbReference type="Pfam" id="PF18052"/>
    </source>
</evidence>